<evidence type="ECO:0000256" key="1">
    <source>
        <dbReference type="SAM" id="MobiDB-lite"/>
    </source>
</evidence>
<dbReference type="Pfam" id="PF18582">
    <property type="entry name" value="HZS_alpha"/>
    <property type="match status" value="1"/>
</dbReference>
<dbReference type="EMBL" id="JACEFB010000001">
    <property type="protein sequence ID" value="MBA2224713.1"/>
    <property type="molecule type" value="Genomic_DNA"/>
</dbReference>
<proteinExistence type="predicted"/>
<dbReference type="RefSeq" id="WP_194536142.1">
    <property type="nucleotide sequence ID" value="NZ_JACEFB010000001.1"/>
</dbReference>
<organism evidence="3 4">
    <name type="scientific">Thermogemmata fonticola</name>
    <dbReference type="NCBI Taxonomy" id="2755323"/>
    <lineage>
        <taxon>Bacteria</taxon>
        <taxon>Pseudomonadati</taxon>
        <taxon>Planctomycetota</taxon>
        <taxon>Planctomycetia</taxon>
        <taxon>Gemmatales</taxon>
        <taxon>Gemmataceae</taxon>
        <taxon>Thermogemmata</taxon>
    </lineage>
</organism>
<feature type="domain" description="Hydrazine synthase alpha subunit middle" evidence="2">
    <location>
        <begin position="629"/>
        <end position="678"/>
    </location>
</feature>
<protein>
    <recommendedName>
        <fullName evidence="2">Hydrazine synthase alpha subunit middle domain-containing protein</fullName>
    </recommendedName>
</protein>
<dbReference type="AlphaFoldDB" id="A0A7V8VB01"/>
<keyword evidence="4" id="KW-1185">Reference proteome</keyword>
<evidence type="ECO:0000313" key="4">
    <source>
        <dbReference type="Proteomes" id="UP000542342"/>
    </source>
</evidence>
<dbReference type="Proteomes" id="UP000542342">
    <property type="component" value="Unassembled WGS sequence"/>
</dbReference>
<sequence>MMRGLGRWLFLGGLLGWGLLQGPEASPASQTASSSVQPRPIREDPEVKIDYDIVYVRTPRKGDRVGTNWAEISNPHFMDPGGDLVLLHPDGTEEVLVRGGNGSVTDPMVSFDGEWVYYSLFHDLRDASPSCASASGADIYKIHLKTRQIVRLTRQEFAPNTGAANWSDDFRTPQEGKNWLPYGVLNLGPCPLPGGKVVFTSNRHAFRPPKRLPHTLQLFIMDDDGSNVECIGHLNLGCALHPVVLRDGRIMFSTLESQGLRASTLWGLWVIHPDGTNWGPLASAFLPGASPTAWHFQTQISDGSIVAEEYYNQTSSGFGSFVKFPVELPPGTPAFGPAWTEDPRNPPLVHGHKDNGQPRIRRLPFSPFGIESLTRFARADEGPADFAMPGRRTGPRLGKVTHPAAAPDNHLLCVWSPGPVNGGYTVHVPAPDGGIYLIKKSQPVDSPGQLLLIKNDPNYNEQWPRAVVPYRRIYGVDEPKRLPPLANDGSRSPHLPAGTPFGLVGTSSLYKRESYPNGRVPPGQVTASFAGGSDPTGYQDLDPFNLLSDEPLSWNWFNQGADAGRYRNEDIHAIRILVMEPTTDRAKGPKSGRTFRSHANERLRILGEIPVRKIGRGPNGQEPLDPDGHPDTSFLARIPADVAFTFQTLDRRGMVLNMAQTWHQVRPGEVRHDCGGCHAHSQKPTDFARTYAARPDYQVFDLTRQTPLLTSKAHDQSGQRWDATDTTGLRYVPRVHNVEFWRDVKPILERSCVPCHSGPKPAAELDLGDFRTVRLPDADDVPGTYYRLAMDHAGRFGYKPLAGAWRAPNASRYIRMFQSRRSLLIWKIYGERLDGWSNDDFPTETKPGDPSTLQLKGQPVPNTAANRARADLDFTGSIMPPPEAVRSGKAAPLSDEDKLTLVRWIDLGCPIDLDYDPQRPQDPGYGWMLDDQRPTLTLSIPKAGDNPPLARILVGMHDYGSGLDLDSFSVIADFPLQGQPPGQNLAPLFRARGDGVYELTLNPPVTVPRGRIIVAVKDKQGNISRIERVFSAR</sequence>
<reference evidence="3 4" key="1">
    <citation type="submission" date="2020-07" db="EMBL/GenBank/DDBJ databases">
        <title>Thermogemmata thermophila gen. nov., sp. nov., a novel moderate thermophilic planctomycete from a Kamchatka hot spring.</title>
        <authorList>
            <person name="Elcheninov A.G."/>
            <person name="Podosokorskaya O.A."/>
            <person name="Kovaleva O.L."/>
            <person name="Novikov A."/>
            <person name="Bonch-Osmolovskaya E.A."/>
            <person name="Toshchakov S.V."/>
            <person name="Kublanov I.V."/>
        </authorList>
    </citation>
    <scope>NUCLEOTIDE SEQUENCE [LARGE SCALE GENOMIC DNA]</scope>
    <source>
        <strain evidence="3 4">2918</strain>
    </source>
</reference>
<dbReference type="InterPro" id="IPR040698">
    <property type="entry name" value="HZS_alpha_mid"/>
</dbReference>
<comment type="caution">
    <text evidence="3">The sequence shown here is derived from an EMBL/GenBank/DDBJ whole genome shotgun (WGS) entry which is preliminary data.</text>
</comment>
<feature type="region of interest" description="Disordered" evidence="1">
    <location>
        <begin position="840"/>
        <end position="859"/>
    </location>
</feature>
<evidence type="ECO:0000259" key="2">
    <source>
        <dbReference type="Pfam" id="PF18582"/>
    </source>
</evidence>
<gene>
    <name evidence="3" type="ORF">H0921_00890</name>
</gene>
<dbReference type="SUPFAM" id="SSF69304">
    <property type="entry name" value="Tricorn protease N-terminal domain"/>
    <property type="match status" value="1"/>
</dbReference>
<evidence type="ECO:0000313" key="3">
    <source>
        <dbReference type="EMBL" id="MBA2224713.1"/>
    </source>
</evidence>
<dbReference type="InterPro" id="IPR011042">
    <property type="entry name" value="6-blade_b-propeller_TolB-like"/>
</dbReference>
<accession>A0A7V8VB01</accession>
<dbReference type="Gene3D" id="2.120.10.30">
    <property type="entry name" value="TolB, C-terminal domain"/>
    <property type="match status" value="1"/>
</dbReference>
<name>A0A7V8VB01_9BACT</name>